<dbReference type="OrthoDB" id="5426978at2759"/>
<accession>A0A0C7N605</accession>
<feature type="compositionally biased region" description="Polar residues" evidence="7">
    <location>
        <begin position="306"/>
        <end position="331"/>
    </location>
</feature>
<dbReference type="InterPro" id="IPR001138">
    <property type="entry name" value="Zn2Cys6_DnaBD"/>
</dbReference>
<dbReference type="PROSITE" id="PS00463">
    <property type="entry name" value="ZN2_CY6_FUNGAL_1"/>
    <property type="match status" value="1"/>
</dbReference>
<evidence type="ECO:0000256" key="5">
    <source>
        <dbReference type="ARBA" id="ARBA00023163"/>
    </source>
</evidence>
<evidence type="ECO:0000256" key="6">
    <source>
        <dbReference type="ARBA" id="ARBA00023242"/>
    </source>
</evidence>
<feature type="compositionally biased region" description="Polar residues" evidence="7">
    <location>
        <begin position="162"/>
        <end position="172"/>
    </location>
</feature>
<dbReference type="SMART" id="SM00066">
    <property type="entry name" value="GAL4"/>
    <property type="match status" value="1"/>
</dbReference>
<feature type="compositionally biased region" description="Polar residues" evidence="7">
    <location>
        <begin position="371"/>
        <end position="385"/>
    </location>
</feature>
<feature type="region of interest" description="Disordered" evidence="7">
    <location>
        <begin position="117"/>
        <end position="182"/>
    </location>
</feature>
<dbReference type="AlphaFoldDB" id="A0A0C7N605"/>
<feature type="compositionally biased region" description="Low complexity" evidence="7">
    <location>
        <begin position="349"/>
        <end position="370"/>
    </location>
</feature>
<feature type="compositionally biased region" description="Basic and acidic residues" evidence="7">
    <location>
        <begin position="937"/>
        <end position="954"/>
    </location>
</feature>
<evidence type="ECO:0000256" key="4">
    <source>
        <dbReference type="ARBA" id="ARBA00023125"/>
    </source>
</evidence>
<dbReference type="InterPro" id="IPR036864">
    <property type="entry name" value="Zn2-C6_fun-type_DNA-bd_sf"/>
</dbReference>
<feature type="region of interest" description="Disordered" evidence="7">
    <location>
        <begin position="792"/>
        <end position="823"/>
    </location>
</feature>
<dbReference type="SUPFAM" id="SSF57701">
    <property type="entry name" value="Zn2/Cys6 DNA-binding domain"/>
    <property type="match status" value="1"/>
</dbReference>
<keyword evidence="1" id="KW-0479">Metal-binding</keyword>
<dbReference type="RefSeq" id="XP_022627089.1">
    <property type="nucleotide sequence ID" value="XM_022773577.1"/>
</dbReference>
<keyword evidence="6" id="KW-0539">Nucleus</keyword>
<keyword evidence="10" id="KW-1185">Reference proteome</keyword>
<feature type="compositionally biased region" description="Basic and acidic residues" evidence="7">
    <location>
        <begin position="37"/>
        <end position="52"/>
    </location>
</feature>
<gene>
    <name evidence="9" type="ORF">LALA0_S02e01068g</name>
</gene>
<dbReference type="GO" id="GO:0008270">
    <property type="term" value="F:zinc ion binding"/>
    <property type="evidence" value="ECO:0007669"/>
    <property type="project" value="InterPro"/>
</dbReference>
<evidence type="ECO:0000259" key="8">
    <source>
        <dbReference type="PROSITE" id="PS50048"/>
    </source>
</evidence>
<feature type="compositionally biased region" description="Low complexity" evidence="7">
    <location>
        <begin position="292"/>
        <end position="305"/>
    </location>
</feature>
<feature type="domain" description="Zn(2)-C6 fungal-type" evidence="8">
    <location>
        <begin position="72"/>
        <end position="106"/>
    </location>
</feature>
<dbReference type="STRING" id="1245769.A0A0C7N605"/>
<evidence type="ECO:0000313" key="10">
    <source>
        <dbReference type="Proteomes" id="UP000054304"/>
    </source>
</evidence>
<feature type="compositionally biased region" description="Polar residues" evidence="7">
    <location>
        <begin position="414"/>
        <end position="436"/>
    </location>
</feature>
<dbReference type="GO" id="GO:0003677">
    <property type="term" value="F:DNA binding"/>
    <property type="evidence" value="ECO:0007669"/>
    <property type="project" value="UniProtKB-KW"/>
</dbReference>
<dbReference type="EMBL" id="LN736361">
    <property type="protein sequence ID" value="CEP60850.1"/>
    <property type="molecule type" value="Genomic_DNA"/>
</dbReference>
<evidence type="ECO:0000256" key="1">
    <source>
        <dbReference type="ARBA" id="ARBA00022723"/>
    </source>
</evidence>
<evidence type="ECO:0000256" key="7">
    <source>
        <dbReference type="SAM" id="MobiDB-lite"/>
    </source>
</evidence>
<feature type="region of interest" description="Disordered" evidence="7">
    <location>
        <begin position="287"/>
        <end position="438"/>
    </location>
</feature>
<protein>
    <submittedName>
        <fullName evidence="9">LALA0S02e01068g1_1</fullName>
    </submittedName>
</protein>
<feature type="compositionally biased region" description="Polar residues" evidence="7">
    <location>
        <begin position="1"/>
        <end position="36"/>
    </location>
</feature>
<sequence>MSELTKSASNSDSVTMESSAEEATTQSNVIATTNSRESPKEAVDENPGDKDVAPNGGVGIVTERRRSKASRACDQCREKKTKCDFGDGSHSAVCSVCKKLGKTCTFARVPMKRGPVKGYNRHSEDADSVDGGNWGARKRSCSESFPEDSARGKIDLPPLNQYLPSSSSSGPQQKVHGMLSVVQQQQQLQQQQQQQQQQPHRVHPQQFWKVPYHEYQYQRRESVDSLASDVSNRRGSDQFAYAASNASSASPFYPMPQPPQPAYAQLSNAPHIEADLQYSKATAHLPALQRTSSSKSNSSQYPYSQFNNALPQHSSQQPFMSNLAQPQQTQNSDHEQFREFNPAFHSRKNSNASEAVSPSSSVKMVPVKMSAPTSNVPEKSLGNNLNRERSNSEHASFQRVPDGYPDAVAHDRTNASLGRSGSSTNKRSGSQASMDSHSPMGRSIVVYGKIPDNQLVDIYYEFIHPTFPVIPINKHTLTNEVLVINTQPVSHIHELNCYVLQWFRNSLELLVRVALKKPSGSAYDYSDGIVDVFDSQTTFIAALNESFQKIVDIHPRLRENDGVLSQKIKFIYLATFTILNYVLAFVGYDNSFVLGMSVTIFNELKLFRYLTYDAMDVVERPDGQDPIVASEEKGYNALFKRLYSILVIFDSLQSCTFGVPKLMSVPLPDLISDTFAYSADKWSLEQDKSRVDIMQQSLRLGDVLSRLSTGRKSTCIGPGAIWPDLQIQDTTNEISTSHFAQLLIESHKLVTRCVDVLPALSEQHIVELCFAICQVVTTMQRVLTAIMRANPTNSIDPNNRPPSQQVGGGVYANEHDKPSNTTESDMYKKLLGLNGNASTSLSQGTVSPFVVSMVAYVSNLLELVKQLPSTLIALVVRRLTLQSDSQRVVLELSNCMSELVQITSLLSVLKPYKMFEQTPRAFRGSSLALARRLRDRYENKPEEEEQNRQDKDQDPETLSLSDTIWGLLSTLELGWL</sequence>
<dbReference type="PANTHER" id="PTHR31668:SF26">
    <property type="entry name" value="GLUCOSE TRANSPORT TRANSCRIPTION REGULATOR RGT1-RELATED"/>
    <property type="match status" value="1"/>
</dbReference>
<feature type="region of interest" description="Disordered" evidence="7">
    <location>
        <begin position="1"/>
        <end position="64"/>
    </location>
</feature>
<keyword evidence="4" id="KW-0238">DNA-binding</keyword>
<evidence type="ECO:0000256" key="3">
    <source>
        <dbReference type="ARBA" id="ARBA00023015"/>
    </source>
</evidence>
<dbReference type="GO" id="GO:0000981">
    <property type="term" value="F:DNA-binding transcription factor activity, RNA polymerase II-specific"/>
    <property type="evidence" value="ECO:0007669"/>
    <property type="project" value="InterPro"/>
</dbReference>
<evidence type="ECO:0000256" key="2">
    <source>
        <dbReference type="ARBA" id="ARBA00022833"/>
    </source>
</evidence>
<dbReference type="PROSITE" id="PS50048">
    <property type="entry name" value="ZN2_CY6_FUNGAL_2"/>
    <property type="match status" value="1"/>
</dbReference>
<feature type="region of interest" description="Disordered" evidence="7">
    <location>
        <begin position="937"/>
        <end position="957"/>
    </location>
</feature>
<dbReference type="Gene3D" id="4.10.240.10">
    <property type="entry name" value="Zn(2)-C6 fungal-type DNA-binding domain"/>
    <property type="match status" value="1"/>
</dbReference>
<dbReference type="GeneID" id="34684259"/>
<dbReference type="HOGENOM" id="CLU_006525_0_0_1"/>
<keyword evidence="5" id="KW-0804">Transcription</keyword>
<dbReference type="CDD" id="cd00067">
    <property type="entry name" value="GAL4"/>
    <property type="match status" value="1"/>
</dbReference>
<proteinExistence type="predicted"/>
<feature type="compositionally biased region" description="Polar residues" evidence="7">
    <location>
        <begin position="792"/>
        <end position="805"/>
    </location>
</feature>
<keyword evidence="3" id="KW-0805">Transcription regulation</keyword>
<dbReference type="InterPro" id="IPR050797">
    <property type="entry name" value="Carb_Metab_Trans_Reg"/>
</dbReference>
<dbReference type="PANTHER" id="PTHR31668">
    <property type="entry name" value="GLUCOSE TRANSPORT TRANSCRIPTION REGULATOR RGT1-RELATED-RELATED"/>
    <property type="match status" value="1"/>
</dbReference>
<organism evidence="9 10">
    <name type="scientific">Lachancea lanzarotensis</name>
    <dbReference type="NCBI Taxonomy" id="1245769"/>
    <lineage>
        <taxon>Eukaryota</taxon>
        <taxon>Fungi</taxon>
        <taxon>Dikarya</taxon>
        <taxon>Ascomycota</taxon>
        <taxon>Saccharomycotina</taxon>
        <taxon>Saccharomycetes</taxon>
        <taxon>Saccharomycetales</taxon>
        <taxon>Saccharomycetaceae</taxon>
        <taxon>Lachancea</taxon>
    </lineage>
</organism>
<evidence type="ECO:0000313" key="9">
    <source>
        <dbReference type="EMBL" id="CEP60850.1"/>
    </source>
</evidence>
<dbReference type="Pfam" id="PF00172">
    <property type="entry name" value="Zn_clus"/>
    <property type="match status" value="1"/>
</dbReference>
<dbReference type="Proteomes" id="UP000054304">
    <property type="component" value="Unassembled WGS sequence"/>
</dbReference>
<reference evidence="9 10" key="1">
    <citation type="submission" date="2014-12" db="EMBL/GenBank/DDBJ databases">
        <authorList>
            <person name="Neuveglise Cecile"/>
        </authorList>
    </citation>
    <scope>NUCLEOTIDE SEQUENCE [LARGE SCALE GENOMIC DNA]</scope>
    <source>
        <strain evidence="9 10">CBS 12615</strain>
    </source>
</reference>
<keyword evidence="2" id="KW-0862">Zinc</keyword>
<name>A0A0C7N605_9SACH</name>